<feature type="compositionally biased region" description="Low complexity" evidence="1">
    <location>
        <begin position="166"/>
        <end position="179"/>
    </location>
</feature>
<feature type="compositionally biased region" description="Pro residues" evidence="1">
    <location>
        <begin position="566"/>
        <end position="576"/>
    </location>
</feature>
<feature type="compositionally biased region" description="Low complexity" evidence="1">
    <location>
        <begin position="342"/>
        <end position="363"/>
    </location>
</feature>
<reference evidence="2 3" key="1">
    <citation type="submission" date="2014-09" db="EMBL/GenBank/DDBJ databases">
        <authorList>
            <person name="Magalhaes I.L.F."/>
            <person name="Oliveira U."/>
            <person name="Santos F.R."/>
            <person name="Vidigal T.H.D.A."/>
            <person name="Brescovit A.D."/>
            <person name="Santos A.J."/>
        </authorList>
    </citation>
    <scope>NUCLEOTIDE SEQUENCE [LARGE SCALE GENOMIC DNA]</scope>
</reference>
<feature type="compositionally biased region" description="Low complexity" evidence="1">
    <location>
        <begin position="474"/>
        <end position="484"/>
    </location>
</feature>
<feature type="compositionally biased region" description="Low complexity" evidence="1">
    <location>
        <begin position="422"/>
        <end position="461"/>
    </location>
</feature>
<dbReference type="EMBL" id="CCYA01000272">
    <property type="protein sequence ID" value="CEH15803.1"/>
    <property type="molecule type" value="Genomic_DNA"/>
</dbReference>
<dbReference type="Proteomes" id="UP000054845">
    <property type="component" value="Unassembled WGS sequence"/>
</dbReference>
<feature type="region of interest" description="Disordered" evidence="1">
    <location>
        <begin position="74"/>
        <end position="179"/>
    </location>
</feature>
<evidence type="ECO:0000313" key="2">
    <source>
        <dbReference type="EMBL" id="CEH15803.1"/>
    </source>
</evidence>
<sequence>MIYEPDGPLEALTFDSQLGSPSEACNTMTTVLVPIGLTSVLPNDTLHTKEANMTMVEEPEMLRPTSPAIASAMRVPSVDAEEDSAESNSSGSSSDEEEAAPIFEVSLDEDVDGSFSPRSPRRSSEPPMPAEFSITHPKLEETLSRRKTPGHWSERSSAQQDGAVKLPLSARSSRSPSVALRHEAALRSFNIRRLVSNTAPSTAEPSSAPATVADLKGFSEDGSEEGENDRDVRAYLDTVEQSGTAVFGEIEKEDEDEDAKFLPPRIEIEQDWNSDDDDEDEDEDEDAKFLPPRIEIEQDWTSDDDDEDVDTHSMPVSDAQQDASQRVRKQASIRMLNTLGRTPPTDLATATPSTATSTSSSGSQKLPKPIGLAARRSHHRLPSLDQIGSRSSVAKVGTPLPFNKTPMPQTPGTASLHQRAQSSPSSFLPSVNSTPSSASSSSISIDSGAPSSKAQSASATSTNWRRVPSAMLESGSQSTASTSSRRYVPPHLRGLQNELVAGASAPASRANFGAESVEQAVRAQPRDAVSHSLSSESGPVKAVNGARAAARTSMLAKLGQRSASPAPAPPAPSSAS</sequence>
<keyword evidence="3" id="KW-1185">Reference proteome</keyword>
<protein>
    <submittedName>
        <fullName evidence="2">Uncharacterized protein</fullName>
    </submittedName>
</protein>
<feature type="region of interest" description="Disordered" evidence="1">
    <location>
        <begin position="508"/>
        <end position="576"/>
    </location>
</feature>
<name>A0A0P1BJA0_9BASI</name>
<feature type="compositionally biased region" description="Polar residues" evidence="1">
    <location>
        <begin position="406"/>
        <end position="421"/>
    </location>
</feature>
<feature type="compositionally biased region" description="Acidic residues" evidence="1">
    <location>
        <begin position="269"/>
        <end position="286"/>
    </location>
</feature>
<dbReference type="AlphaFoldDB" id="A0A0P1BJA0"/>
<feature type="region of interest" description="Disordered" evidence="1">
    <location>
        <begin position="197"/>
        <end position="491"/>
    </location>
</feature>
<feature type="compositionally biased region" description="Acidic residues" evidence="1">
    <location>
        <begin position="297"/>
        <end position="309"/>
    </location>
</feature>
<evidence type="ECO:0000256" key="1">
    <source>
        <dbReference type="SAM" id="MobiDB-lite"/>
    </source>
</evidence>
<proteinExistence type="predicted"/>
<organism evidence="2 3">
    <name type="scientific">Ceraceosorus bombacis</name>
    <dbReference type="NCBI Taxonomy" id="401625"/>
    <lineage>
        <taxon>Eukaryota</taxon>
        <taxon>Fungi</taxon>
        <taxon>Dikarya</taxon>
        <taxon>Basidiomycota</taxon>
        <taxon>Ustilaginomycotina</taxon>
        <taxon>Exobasidiomycetes</taxon>
        <taxon>Ceraceosorales</taxon>
        <taxon>Ceraceosoraceae</taxon>
        <taxon>Ceraceosorus</taxon>
    </lineage>
</organism>
<dbReference type="OrthoDB" id="10499590at2759"/>
<evidence type="ECO:0000313" key="3">
    <source>
        <dbReference type="Proteomes" id="UP000054845"/>
    </source>
</evidence>
<feature type="compositionally biased region" description="Low complexity" evidence="1">
    <location>
        <begin position="198"/>
        <end position="213"/>
    </location>
</feature>
<accession>A0A0P1BJA0</accession>